<dbReference type="SUPFAM" id="SSF56322">
    <property type="entry name" value="ADC synthase"/>
    <property type="match status" value="1"/>
</dbReference>
<protein>
    <submittedName>
        <fullName evidence="2">Chorismate-binding protein</fullName>
    </submittedName>
</protein>
<feature type="domain" description="Chorismate-utilising enzyme C-terminal" evidence="1">
    <location>
        <begin position="321"/>
        <end position="366"/>
    </location>
</feature>
<dbReference type="Pfam" id="PF00425">
    <property type="entry name" value="Chorismate_bind"/>
    <property type="match status" value="2"/>
</dbReference>
<gene>
    <name evidence="2" type="ORF">V8G58_09880</name>
</gene>
<comment type="caution">
    <text evidence="2">The sequence shown here is derived from an EMBL/GenBank/DDBJ whole genome shotgun (WGS) entry which is preliminary data.</text>
</comment>
<dbReference type="InterPro" id="IPR005801">
    <property type="entry name" value="ADC_synthase"/>
</dbReference>
<accession>A0ABW7MZJ4</accession>
<dbReference type="RefSeq" id="WP_344741551.1">
    <property type="nucleotide sequence ID" value="NZ_BAABAY010000002.1"/>
</dbReference>
<evidence type="ECO:0000313" key="2">
    <source>
        <dbReference type="EMBL" id="MFH6772240.1"/>
    </source>
</evidence>
<dbReference type="PANTHER" id="PTHR42839:SF2">
    <property type="entry name" value="ISOCHORISMATE SYNTHASE ENTC"/>
    <property type="match status" value="1"/>
</dbReference>
<keyword evidence="3" id="KW-1185">Reference proteome</keyword>
<sequence length="374" mass="42756">MTSDAFFERINRQFLRELPFVVYRKPNQTLLQGFLQKTAELHTTKDFSNTGFVFSPFDSKNATILIPQEDSEQIQCETFEPEIEFSGQMKEDFIEDEDAKESHMQLVAQGKALIEASDINKIVLSRKENIAVKNSDPLLIFKRLLSKYQSAFVYCWYHPKVGLWLGATPETLVKLEGKQFSIMALAGTQKYEGSLDVSWRNKELQEQQYVTDYIVDRIKSAVDNIQVSDVQTVKAANLLHLKTKIWGTLKDTSFSLKDFLFHLHPTPAVCGLPKDKAMQFILDNETYDRKFYTGFLGELNMLASKAPRRSKRNIENRAYGSTQNSTQLYVNLRCMSLEDSHASVYVGGGITSYSDPEEEWQETVSKAMVIKSVL</sequence>
<evidence type="ECO:0000259" key="1">
    <source>
        <dbReference type="Pfam" id="PF00425"/>
    </source>
</evidence>
<feature type="domain" description="Chorismate-utilising enzyme C-terminal" evidence="1">
    <location>
        <begin position="100"/>
        <end position="300"/>
    </location>
</feature>
<dbReference type="PANTHER" id="PTHR42839">
    <property type="entry name" value="ISOCHORISMATE SYNTHASE ENTC"/>
    <property type="match status" value="1"/>
</dbReference>
<dbReference type="Proteomes" id="UP001610100">
    <property type="component" value="Unassembled WGS sequence"/>
</dbReference>
<reference evidence="2 3" key="1">
    <citation type="submission" date="2024-02" db="EMBL/GenBank/DDBJ databases">
        <title>A Gaetbulibacter species isolated from tidal flats and genomic insights of their niches.</title>
        <authorList>
            <person name="Ye Y."/>
        </authorList>
    </citation>
    <scope>NUCLEOTIDE SEQUENCE [LARGE SCALE GENOMIC DNA]</scope>
    <source>
        <strain evidence="2 3">KYW382</strain>
    </source>
</reference>
<dbReference type="InterPro" id="IPR015890">
    <property type="entry name" value="Chorismate_C"/>
</dbReference>
<dbReference type="Gene3D" id="3.60.120.10">
    <property type="entry name" value="Anthranilate synthase"/>
    <property type="match status" value="1"/>
</dbReference>
<name>A0ABW7MZJ4_9FLAO</name>
<evidence type="ECO:0000313" key="3">
    <source>
        <dbReference type="Proteomes" id="UP001610100"/>
    </source>
</evidence>
<organism evidence="2 3">
    <name type="scientific">Gaetbulibacter aestuarii</name>
    <dbReference type="NCBI Taxonomy" id="1502358"/>
    <lineage>
        <taxon>Bacteria</taxon>
        <taxon>Pseudomonadati</taxon>
        <taxon>Bacteroidota</taxon>
        <taxon>Flavobacteriia</taxon>
        <taxon>Flavobacteriales</taxon>
        <taxon>Flavobacteriaceae</taxon>
        <taxon>Gaetbulibacter</taxon>
    </lineage>
</organism>
<dbReference type="EMBL" id="JBAWKB010000002">
    <property type="protein sequence ID" value="MFH6772240.1"/>
    <property type="molecule type" value="Genomic_DNA"/>
</dbReference>
<proteinExistence type="predicted"/>